<evidence type="ECO:0000313" key="1">
    <source>
        <dbReference type="EMBL" id="KFO33018.1"/>
    </source>
</evidence>
<dbReference type="AlphaFoldDB" id="A0A091DRB2"/>
<accession>A0A091DRB2</accession>
<keyword evidence="2" id="KW-1185">Reference proteome</keyword>
<evidence type="ECO:0000313" key="2">
    <source>
        <dbReference type="Proteomes" id="UP000028990"/>
    </source>
</evidence>
<proteinExistence type="predicted"/>
<name>A0A091DRB2_FUKDA</name>
<reference evidence="1 2" key="1">
    <citation type="submission" date="2013-11" db="EMBL/GenBank/DDBJ databases">
        <title>The Damaraland mole rat (Fukomys damarensis) genome and evolution of African mole rats.</title>
        <authorList>
            <person name="Gladyshev V.N."/>
            <person name="Fang X."/>
        </authorList>
    </citation>
    <scope>NUCLEOTIDE SEQUENCE [LARGE SCALE GENOMIC DNA]</scope>
    <source>
        <tissue evidence="1">Liver</tissue>
    </source>
</reference>
<gene>
    <name evidence="1" type="ORF">H920_05634</name>
</gene>
<dbReference type="EMBL" id="KN122106">
    <property type="protein sequence ID" value="KFO33018.1"/>
    <property type="molecule type" value="Genomic_DNA"/>
</dbReference>
<dbReference type="Proteomes" id="UP000028990">
    <property type="component" value="Unassembled WGS sequence"/>
</dbReference>
<protein>
    <submittedName>
        <fullName evidence="1">Uncharacterized protein</fullName>
    </submittedName>
</protein>
<organism evidence="1 2">
    <name type="scientific">Fukomys damarensis</name>
    <name type="common">Damaraland mole rat</name>
    <name type="synonym">Cryptomys damarensis</name>
    <dbReference type="NCBI Taxonomy" id="885580"/>
    <lineage>
        <taxon>Eukaryota</taxon>
        <taxon>Metazoa</taxon>
        <taxon>Chordata</taxon>
        <taxon>Craniata</taxon>
        <taxon>Vertebrata</taxon>
        <taxon>Euteleostomi</taxon>
        <taxon>Mammalia</taxon>
        <taxon>Eutheria</taxon>
        <taxon>Euarchontoglires</taxon>
        <taxon>Glires</taxon>
        <taxon>Rodentia</taxon>
        <taxon>Hystricomorpha</taxon>
        <taxon>Bathyergidae</taxon>
        <taxon>Fukomys</taxon>
    </lineage>
</organism>
<sequence>MDTVDHGSTEVISAVKTAEIVQEKQANPECLGALLLENREKQIEETATWLRVSSSSAVSREPYRLRGLRRGPSKFNPEMKKCSAGIMIVRVRSVTASRPGASAHFVTTPKYSLLIDYPSGRPPATSQEQAKVTKEELSIASTRGAHDVLGLCPSRVKLTIPPYGVLNEKSWTLFAQYLGLTLETFDMGLQSLFQMDTVF</sequence>